<keyword evidence="2" id="KW-0378">Hydrolase</keyword>
<sequence>MKKLKKSIVWMLVMLLVFSIVPVSGTSHVEAKKAVKVQKINLNKKVYTLKKGKKIKLKVSILPKKGKKSKLMWSSSKKKVATVTNKGVIKAKKNGTTKITVKVKGTNKKAVCKIIVGVPVTAVRLSSTVQKITTGQSFNLKASVLPTKATTKAISYSSSNSKVASVNASGTVVAVGEGTAVISAIAKDGTDKKASCSVIVTKLAPNNPGKDESNGESKPAPIKVEKISISEEEKNLVLKKEESIQLHPTVLPANASNKSLVYKSDNNYVAKIDANGKITAGTVAGQTRISISSADGKISEDVVVIVTEAVTGIKLSKRELQFYSNSAPEQLTAEVFPENATNKSVLWSTSDEKIVKVSDNGLVTPVKKEGEATITAKTVDGDFEAVCKVTISSGMKVTTAAALNELIQGNESYKIIHFSTDETGMITLHSPQDEDKFKDTILKIDAPNATIVNHVSFKKVEIIRIAKNTYEENKDNSILVSAPESHIIVQKEANVDLELGKTANDTIVENNGIIKNLEVNTKGKVLLQGTSSQDKIPVKINEKVEIATSKPLSITAEQKAKLILKAGAEGTEVSSSDKKNIPAVSGIGRVTANISNASGIADQMIIIADKTTEDVGAVIISALKGVVTNTDGTGVKNVKVSLVAYKKDFNIGDFSDADVIKFAKTNEDGEYIIESVEAGNYYLIIQKDGYYDTVQTCTLSNVEGEVNNERHTITSKEQEMLPGSVSGKIIDSVDGKAIEGLTVRIRKGQNNLTGEEASEEVYTDAEGKYKIMDLDPGVYTIQVIDLRNSGEHKYISASFNVYIESGKEATNAGTGLSPVIESEQLRFVLTWGNEESGAPSDLDSHLVGPKATLGQFHTYFSDEAYMENDNKYADLDLDDTEWEGPETTTIYQKSSGNYYFLVHDYTNKELENSTALATSQAKVEVYSGSRLVNTFYVPNQQGTLWAVCSYNSVTGAVTPINEMTYEGEPESVGSNYYYGDLKVTGIKTNDFVKKATVNGGAIRIYVASDDIDNHLSDIVPEIKLSGAAYKVENDEEDGLVLTITDEKGLERTYHIRYSIDYGNKYVTSFEINDNVKKYYIYEEDNEIDLYMKYKDLSLEEVQKTIKPITKQSGVNTSVKEEDGSYYLVLTDNDGSSRSYRLSIYQYYGDMKIESVAGDQITEVETDDGDNYITLYGKADSLDEIKDKLKFTFGVDVKDNTGVVYDEDAGDYVITVTSDYASITYTINYYFDYGNLCVTNVTSKNSEIIDEDDISISYAKIYLNIRNINPSEELIDEYLTFDFGTDTTTGKVVRDGDSYQYIITDSVTGKSRTYDIEWDTYYTDEYSVTSVQSTDEDILQDVEMYNDAIEIYGAKDSLEEMLPLLTFKCGENVISQEIEKTEGETYLVLKCKNNVTRKYRLYFDMSYGSLYISDISSTSEQYNGSDYESDSNVITISGTAENFAALKDTMDIHIAEDGATWKISSCEEDGETVYYLTLTGSKYNRTYRIYYSYEGEQES</sequence>
<dbReference type="GO" id="GO:0030246">
    <property type="term" value="F:carbohydrate binding"/>
    <property type="evidence" value="ECO:0007669"/>
    <property type="project" value="InterPro"/>
</dbReference>
<proteinExistence type="predicted"/>
<keyword evidence="2" id="KW-0645">Protease</keyword>
<dbReference type="SMART" id="SM00635">
    <property type="entry name" value="BID_2"/>
    <property type="match status" value="4"/>
</dbReference>
<gene>
    <name evidence="2" type="ORF">EHLA_0240</name>
</gene>
<dbReference type="EMBL" id="LT907978">
    <property type="protein sequence ID" value="SOB71008.1"/>
    <property type="molecule type" value="Genomic_DNA"/>
</dbReference>
<protein>
    <submittedName>
        <fullName evidence="2">Carboxypeptidase regulatory-like domain</fullName>
    </submittedName>
</protein>
<evidence type="ECO:0000259" key="1">
    <source>
        <dbReference type="SMART" id="SM00635"/>
    </source>
</evidence>
<accession>A0A285PMZ9</accession>
<dbReference type="InterPro" id="IPR013784">
    <property type="entry name" value="Carb-bd-like_fold"/>
</dbReference>
<dbReference type="SUPFAM" id="SSF49464">
    <property type="entry name" value="Carboxypeptidase regulatory domain-like"/>
    <property type="match status" value="1"/>
</dbReference>
<dbReference type="Gene3D" id="2.60.40.1120">
    <property type="entry name" value="Carboxypeptidase-like, regulatory domain"/>
    <property type="match status" value="2"/>
</dbReference>
<feature type="domain" description="BIG2" evidence="1">
    <location>
        <begin position="223"/>
        <end position="303"/>
    </location>
</feature>
<keyword evidence="3" id="KW-1185">Reference proteome</keyword>
<dbReference type="RefSeq" id="WP_096239008.1">
    <property type="nucleotide sequence ID" value="NZ_LT907978.1"/>
</dbReference>
<name>A0A285PMZ9_9FIRM</name>
<dbReference type="InterPro" id="IPR003343">
    <property type="entry name" value="Big_2"/>
</dbReference>
<dbReference type="SUPFAM" id="SSF49373">
    <property type="entry name" value="Invasin/intimin cell-adhesion fragments"/>
    <property type="match status" value="4"/>
</dbReference>
<dbReference type="Gene3D" id="2.60.40.1080">
    <property type="match status" value="4"/>
</dbReference>
<dbReference type="Pfam" id="PF13620">
    <property type="entry name" value="CarboxypepD_reg"/>
    <property type="match status" value="2"/>
</dbReference>
<organism evidence="2 3">
    <name type="scientific">Anaerobutyricum hallii</name>
    <dbReference type="NCBI Taxonomy" id="39488"/>
    <lineage>
        <taxon>Bacteria</taxon>
        <taxon>Bacillati</taxon>
        <taxon>Bacillota</taxon>
        <taxon>Clostridia</taxon>
        <taxon>Lachnospirales</taxon>
        <taxon>Lachnospiraceae</taxon>
        <taxon>Anaerobutyricum</taxon>
    </lineage>
</organism>
<feature type="domain" description="BIG2" evidence="1">
    <location>
        <begin position="36"/>
        <end position="113"/>
    </location>
</feature>
<evidence type="ECO:0000313" key="3">
    <source>
        <dbReference type="Proteomes" id="UP000217549"/>
    </source>
</evidence>
<evidence type="ECO:0000313" key="2">
    <source>
        <dbReference type="EMBL" id="SOB71008.1"/>
    </source>
</evidence>
<keyword evidence="2" id="KW-0121">Carboxypeptidase</keyword>
<feature type="domain" description="BIG2" evidence="1">
    <location>
        <begin position="119"/>
        <end position="196"/>
    </location>
</feature>
<dbReference type="Pfam" id="PF02368">
    <property type="entry name" value="Big_2"/>
    <property type="match status" value="4"/>
</dbReference>
<dbReference type="KEGG" id="ehl:EHLA_0240"/>
<reference evidence="3" key="1">
    <citation type="submission" date="2017-09" db="EMBL/GenBank/DDBJ databases">
        <authorList>
            <person name="Shetty A S."/>
        </authorList>
    </citation>
    <scope>NUCLEOTIDE SEQUENCE [LARGE SCALE GENOMIC DNA]</scope>
</reference>
<dbReference type="Proteomes" id="UP000217549">
    <property type="component" value="Chromosome I"/>
</dbReference>
<feature type="domain" description="BIG2" evidence="1">
    <location>
        <begin position="309"/>
        <end position="388"/>
    </location>
</feature>
<dbReference type="SUPFAM" id="SSF49452">
    <property type="entry name" value="Starch-binding domain-like"/>
    <property type="match status" value="1"/>
</dbReference>
<dbReference type="GO" id="GO:0004180">
    <property type="term" value="F:carboxypeptidase activity"/>
    <property type="evidence" value="ECO:0007669"/>
    <property type="project" value="UniProtKB-KW"/>
</dbReference>
<dbReference type="InterPro" id="IPR008969">
    <property type="entry name" value="CarboxyPept-like_regulatory"/>
</dbReference>
<dbReference type="InterPro" id="IPR008964">
    <property type="entry name" value="Invasin/intimin_cell_adhesion"/>
</dbReference>